<dbReference type="AlphaFoldDB" id="A0A011QMP3"/>
<dbReference type="Proteomes" id="UP000022141">
    <property type="component" value="Unassembled WGS sequence"/>
</dbReference>
<evidence type="ECO:0000259" key="2">
    <source>
        <dbReference type="Pfam" id="PF03781"/>
    </source>
</evidence>
<keyword evidence="4" id="KW-0418">Kinase</keyword>
<reference evidence="4" key="1">
    <citation type="submission" date="2014-02" db="EMBL/GenBank/DDBJ databases">
        <title>Expanding our view of genomic diversity in Candidatus Accumulibacter clades.</title>
        <authorList>
            <person name="Skennerton C.T."/>
            <person name="Barr J.J."/>
            <person name="Slater F.R."/>
            <person name="Bond P.L."/>
            <person name="Tyson G.W."/>
        </authorList>
    </citation>
    <scope>NUCLEOTIDE SEQUENCE [LARGE SCALE GENOMIC DNA]</scope>
</reference>
<dbReference type="PANTHER" id="PTHR23150:SF19">
    <property type="entry name" value="FORMYLGLYCINE-GENERATING ENZYME"/>
    <property type="match status" value="1"/>
</dbReference>
<feature type="domain" description="Sulfatase-modifying factor enzyme-like" evidence="2">
    <location>
        <begin position="561"/>
        <end position="772"/>
    </location>
</feature>
<dbReference type="EC" id="2.7.11.1" evidence="4"/>
<dbReference type="GO" id="GO:0120147">
    <property type="term" value="F:formylglycine-generating oxidase activity"/>
    <property type="evidence" value="ECO:0007669"/>
    <property type="project" value="TreeGrafter"/>
</dbReference>
<name>A0A011QMP3_ACCRE</name>
<evidence type="ECO:0000313" key="4">
    <source>
        <dbReference type="EMBL" id="EXI90315.1"/>
    </source>
</evidence>
<proteinExistence type="predicted"/>
<dbReference type="InterPro" id="IPR051043">
    <property type="entry name" value="Sulfatase_Mod_Factor_Kinase"/>
</dbReference>
<dbReference type="Pfam" id="PF20703">
    <property type="entry name" value="nSTAND1"/>
    <property type="match status" value="1"/>
</dbReference>
<dbReference type="InterPro" id="IPR049052">
    <property type="entry name" value="nSTAND1"/>
</dbReference>
<dbReference type="PATRIC" id="fig|1454004.3.peg.1073"/>
<dbReference type="PANTHER" id="PTHR23150">
    <property type="entry name" value="SULFATASE MODIFYING FACTOR 1, 2"/>
    <property type="match status" value="1"/>
</dbReference>
<dbReference type="EMBL" id="JEMY01000008">
    <property type="protein sequence ID" value="EXI90315.1"/>
    <property type="molecule type" value="Genomic_DNA"/>
</dbReference>
<feature type="region of interest" description="Disordered" evidence="1">
    <location>
        <begin position="1"/>
        <end position="40"/>
    </location>
</feature>
<dbReference type="GO" id="GO:0004674">
    <property type="term" value="F:protein serine/threonine kinase activity"/>
    <property type="evidence" value="ECO:0007669"/>
    <property type="project" value="UniProtKB-EC"/>
</dbReference>
<dbReference type="InterPro" id="IPR027417">
    <property type="entry name" value="P-loop_NTPase"/>
</dbReference>
<feature type="domain" description="Novel STAND NTPase 1" evidence="3">
    <location>
        <begin position="40"/>
        <end position="431"/>
    </location>
</feature>
<protein>
    <submittedName>
        <fullName evidence="4">Serine/threonine-protein kinase pkn1</fullName>
        <ecNumber evidence="4">2.7.11.1</ecNumber>
    </submittedName>
</protein>
<dbReference type="eggNOG" id="COG1672">
    <property type="taxonomic scope" value="Bacteria"/>
</dbReference>
<keyword evidence="4" id="KW-0808">Transferase</keyword>
<dbReference type="Gene3D" id="3.40.50.300">
    <property type="entry name" value="P-loop containing nucleotide triphosphate hydrolases"/>
    <property type="match status" value="1"/>
</dbReference>
<evidence type="ECO:0000256" key="1">
    <source>
        <dbReference type="SAM" id="MobiDB-lite"/>
    </source>
</evidence>
<sequence>MTHSAAAPSPSNKAARQTAVPGKNQTDPPGQRAVDGAANPYPGLAAFKPEAHHLFFGRDEDSERVVARLAETRLISVIGRSGTGKSSLVAAGVVPRFAERLGQLSYLRCEPQGSPFHQLADVLGRELPGKDSAIGHQAVDSVQRALTEASDSRQSEERLAVASLALLRQRKHPLLLLLDQFEELFTLTPVACALRFRQLFGALLDIDDLYLALTLRSEFTVRLMEWLGEDLFRASLVALEPVSGEAQLQAIVTGPAQACGVPVQAELVSTLLSAARASKGALPLIALTLERMFEERDARQGLTLAAYERMGGLASIVDTAAAGIERLIDSEPQLELACARLFAELATVIDEVPTRRTVEIAALRADRQISRLVDALRSQGFLSDPDDQHVEFAHETLLTHWPRLRQWCARYRDSLSLRRQAKMAAREWWQLVAQEAGSPPAGRHGSHPQLWSWERQKPVLLALLDLSHRAAPADADFCDPGIAAWRTLAAHLDKTLHRFLRPEPLRLLDELASDETQHHRREEIGLRLNQMGDPRRGVGLTAEGLPDIVWIDIAAGEVQLEGKASEVFVVEPLRISRYPITWQQYGAFLAADDGYRDRRWWRKLVQRKQPGETRWGFQNHPAINIAWSDAVAFCRWLSERLALTGPELIRLPTEWEWQWVAQGGPMQRKYPWGSDWNPARANSHESGTGRTMAVGMYPLGAPEGETVADLAGNVWEWCLNEYEHPGNTQIGGDISRTLRGGSWLDFPGDLRAAKREEFSPDDRDGDIGFRVVLAAPLE</sequence>
<dbReference type="STRING" id="1454004.AW11_01019"/>
<dbReference type="InterPro" id="IPR005532">
    <property type="entry name" value="SUMF_dom"/>
</dbReference>
<dbReference type="Gene3D" id="3.90.1580.10">
    <property type="entry name" value="paralog of FGE (formylglycine-generating enzyme)"/>
    <property type="match status" value="1"/>
</dbReference>
<dbReference type="InterPro" id="IPR016187">
    <property type="entry name" value="CTDL_fold"/>
</dbReference>
<comment type="caution">
    <text evidence="4">The sequence shown here is derived from an EMBL/GenBank/DDBJ whole genome shotgun (WGS) entry which is preliminary data.</text>
</comment>
<dbReference type="SUPFAM" id="SSF56436">
    <property type="entry name" value="C-type lectin-like"/>
    <property type="match status" value="1"/>
</dbReference>
<feature type="compositionally biased region" description="Low complexity" evidence="1">
    <location>
        <begin position="1"/>
        <end position="11"/>
    </location>
</feature>
<accession>A0A011QMP3</accession>
<gene>
    <name evidence="4" type="primary">pkn1_1</name>
    <name evidence="4" type="ORF">AW11_01019</name>
</gene>
<dbReference type="eggNOG" id="COG1262">
    <property type="taxonomic scope" value="Bacteria"/>
</dbReference>
<evidence type="ECO:0000313" key="5">
    <source>
        <dbReference type="Proteomes" id="UP000022141"/>
    </source>
</evidence>
<organism evidence="4 5">
    <name type="scientific">Accumulibacter regalis</name>
    <dbReference type="NCBI Taxonomy" id="522306"/>
    <lineage>
        <taxon>Bacteria</taxon>
        <taxon>Pseudomonadati</taxon>
        <taxon>Pseudomonadota</taxon>
        <taxon>Betaproteobacteria</taxon>
        <taxon>Candidatus Accumulibacter</taxon>
    </lineage>
</organism>
<dbReference type="Pfam" id="PF03781">
    <property type="entry name" value="FGE-sulfatase"/>
    <property type="match status" value="1"/>
</dbReference>
<evidence type="ECO:0000259" key="3">
    <source>
        <dbReference type="Pfam" id="PF20703"/>
    </source>
</evidence>
<keyword evidence="5" id="KW-1185">Reference proteome</keyword>
<dbReference type="InterPro" id="IPR042095">
    <property type="entry name" value="SUMF_sf"/>
</dbReference>
<dbReference type="SUPFAM" id="SSF52540">
    <property type="entry name" value="P-loop containing nucleoside triphosphate hydrolases"/>
    <property type="match status" value="1"/>
</dbReference>